<dbReference type="Proteomes" id="UP001195724">
    <property type="component" value="Unassembled WGS sequence"/>
</dbReference>
<dbReference type="AlphaFoldDB" id="A0A8T8HWD5"/>
<dbReference type="EMBL" id="JAFBCL010000001">
    <property type="protein sequence ID" value="MBM7814501.1"/>
    <property type="molecule type" value="Genomic_DNA"/>
</dbReference>
<dbReference type="RefSeq" id="WP_204845104.1">
    <property type="nucleotide sequence ID" value="NZ_JAFBCL010000001.1"/>
</dbReference>
<evidence type="ECO:0000259" key="1">
    <source>
        <dbReference type="Pfam" id="PF00550"/>
    </source>
</evidence>
<reference evidence="2 5" key="1">
    <citation type="submission" date="2021-01" db="EMBL/GenBank/DDBJ databases">
        <title>Sequencing the genomes of 1000 actinobacteria strains.</title>
        <authorList>
            <person name="Klenk H.-P."/>
        </authorList>
    </citation>
    <scope>NUCLEOTIDE SEQUENCE [LARGE SCALE GENOMIC DNA]</scope>
    <source>
        <strain evidence="2 5">DSM 44581</strain>
    </source>
</reference>
<dbReference type="Pfam" id="PF00550">
    <property type="entry name" value="PP-binding"/>
    <property type="match status" value="1"/>
</dbReference>
<protein>
    <submittedName>
        <fullName evidence="3">Acyl carrier protein</fullName>
    </submittedName>
</protein>
<sequence>MTDSTDTPTTGDARARIRAFLVPHMSGQAIADTDDYFALGYVNSLFAMQLAVFVQEEFGIVLKPEHMDFDNFRTVDGLVRLVGTAA</sequence>
<organism evidence="3 4">
    <name type="scientific">Saccharothrix algeriensis</name>
    <dbReference type="NCBI Taxonomy" id="173560"/>
    <lineage>
        <taxon>Bacteria</taxon>
        <taxon>Bacillati</taxon>
        <taxon>Actinomycetota</taxon>
        <taxon>Actinomycetes</taxon>
        <taxon>Pseudonocardiales</taxon>
        <taxon>Pseudonocardiaceae</taxon>
        <taxon>Saccharothrix</taxon>
    </lineage>
</organism>
<dbReference type="InterPro" id="IPR009081">
    <property type="entry name" value="PP-bd_ACP"/>
</dbReference>
<evidence type="ECO:0000313" key="2">
    <source>
        <dbReference type="EMBL" id="MBM7814501.1"/>
    </source>
</evidence>
<feature type="domain" description="Carrier" evidence="1">
    <location>
        <begin position="26"/>
        <end position="82"/>
    </location>
</feature>
<dbReference type="SUPFAM" id="SSF47336">
    <property type="entry name" value="ACP-like"/>
    <property type="match status" value="1"/>
</dbReference>
<dbReference type="Gene3D" id="1.10.1200.10">
    <property type="entry name" value="ACP-like"/>
    <property type="match status" value="1"/>
</dbReference>
<dbReference type="EMBL" id="CP072788">
    <property type="protein sequence ID" value="QTR02796.1"/>
    <property type="molecule type" value="Genomic_DNA"/>
</dbReference>
<evidence type="ECO:0000313" key="4">
    <source>
        <dbReference type="Proteomes" id="UP000671828"/>
    </source>
</evidence>
<evidence type="ECO:0000313" key="5">
    <source>
        <dbReference type="Proteomes" id="UP001195724"/>
    </source>
</evidence>
<reference evidence="3" key="2">
    <citation type="submission" date="2021-04" db="EMBL/GenBank/DDBJ databases">
        <title>Saccharothrix algeriensis WGS.</title>
        <authorList>
            <person name="Stuskova K."/>
            <person name="Hakalova E."/>
            <person name="Tebbal A.B."/>
            <person name="Eichmeier A."/>
        </authorList>
    </citation>
    <scope>NUCLEOTIDE SEQUENCE</scope>
    <source>
        <strain evidence="3">NRRL B-24137</strain>
    </source>
</reference>
<gene>
    <name evidence="3" type="ORF">J7S33_27815</name>
    <name evidence="2" type="ORF">JOE68_005366</name>
</gene>
<evidence type="ECO:0000313" key="3">
    <source>
        <dbReference type="EMBL" id="QTR02796.1"/>
    </source>
</evidence>
<dbReference type="InterPro" id="IPR036736">
    <property type="entry name" value="ACP-like_sf"/>
</dbReference>
<keyword evidence="5" id="KW-1185">Reference proteome</keyword>
<accession>A0A8T8HWD5</accession>
<name>A0A8T8HWD5_9PSEU</name>
<dbReference type="Proteomes" id="UP000671828">
    <property type="component" value="Chromosome"/>
</dbReference>
<proteinExistence type="predicted"/>